<dbReference type="GO" id="GO:0046983">
    <property type="term" value="F:protein dimerization activity"/>
    <property type="evidence" value="ECO:0007669"/>
    <property type="project" value="InterPro"/>
</dbReference>
<evidence type="ECO:0000259" key="8">
    <source>
        <dbReference type="Pfam" id="PF07730"/>
    </source>
</evidence>
<dbReference type="GO" id="GO:0000155">
    <property type="term" value="F:phosphorelay sensor kinase activity"/>
    <property type="evidence" value="ECO:0007669"/>
    <property type="project" value="InterPro"/>
</dbReference>
<evidence type="ECO:0000256" key="1">
    <source>
        <dbReference type="ARBA" id="ARBA00000085"/>
    </source>
</evidence>
<evidence type="ECO:0000256" key="5">
    <source>
        <dbReference type="ARBA" id="ARBA00023012"/>
    </source>
</evidence>
<keyword evidence="3" id="KW-0808">Transferase</keyword>
<dbReference type="GO" id="GO:0016020">
    <property type="term" value="C:membrane"/>
    <property type="evidence" value="ECO:0007669"/>
    <property type="project" value="InterPro"/>
</dbReference>
<feature type="transmembrane region" description="Helical" evidence="6">
    <location>
        <begin position="106"/>
        <end position="125"/>
    </location>
</feature>
<feature type="transmembrane region" description="Helical" evidence="6">
    <location>
        <begin position="12"/>
        <end position="29"/>
    </location>
</feature>
<dbReference type="PANTHER" id="PTHR24421">
    <property type="entry name" value="NITRATE/NITRITE SENSOR PROTEIN NARX-RELATED"/>
    <property type="match status" value="1"/>
</dbReference>
<comment type="catalytic activity">
    <reaction evidence="1">
        <text>ATP + protein L-histidine = ADP + protein N-phospho-L-histidine.</text>
        <dbReference type="EC" id="2.7.13.3"/>
    </reaction>
</comment>
<evidence type="ECO:0000256" key="6">
    <source>
        <dbReference type="SAM" id="Phobius"/>
    </source>
</evidence>
<dbReference type="EMBL" id="KJ556844">
    <property type="protein sequence ID" value="AIA80621.1"/>
    <property type="molecule type" value="Genomic_DNA"/>
</dbReference>
<keyword evidence="5" id="KW-0902">Two-component regulatory system</keyword>
<keyword evidence="6" id="KW-1133">Transmembrane helix</keyword>
<dbReference type="AlphaFoldDB" id="A0A060BPF3"/>
<dbReference type="InterPro" id="IPR036890">
    <property type="entry name" value="HATPase_C_sf"/>
</dbReference>
<dbReference type="CDD" id="cd16917">
    <property type="entry name" value="HATPase_UhpB-NarQ-NarX-like"/>
    <property type="match status" value="1"/>
</dbReference>
<dbReference type="InterPro" id="IPR050482">
    <property type="entry name" value="Sensor_HK_TwoCompSys"/>
</dbReference>
<dbReference type="PANTHER" id="PTHR24421:SF63">
    <property type="entry name" value="SENSOR HISTIDINE KINASE DESK"/>
    <property type="match status" value="1"/>
</dbReference>
<organism evidence="9">
    <name type="scientific">Streptococcus thermophilus</name>
    <dbReference type="NCBI Taxonomy" id="1308"/>
    <lineage>
        <taxon>Bacteria</taxon>
        <taxon>Bacillati</taxon>
        <taxon>Bacillota</taxon>
        <taxon>Bacilli</taxon>
        <taxon>Lactobacillales</taxon>
        <taxon>Streptococcaceae</taxon>
        <taxon>Streptococcus</taxon>
    </lineage>
</organism>
<reference evidence="9" key="1">
    <citation type="submission" date="2014-03" db="EMBL/GenBank/DDBJ databases">
        <title>The distribution of two component systems in Streptococcus thermophilus.</title>
        <authorList>
            <person name="Qu X."/>
            <person name="Cui Y."/>
            <person name="Yu T."/>
            <person name="Lv X."/>
            <person name="Wang C."/>
            <person name="Hu T."/>
        </authorList>
    </citation>
    <scope>NUCLEOTIDE SEQUENCE</scope>
    <source>
        <strain evidence="9">S4</strain>
    </source>
</reference>
<keyword evidence="6" id="KW-0472">Membrane</keyword>
<name>A0A060BPF3_STRTR</name>
<evidence type="ECO:0000256" key="3">
    <source>
        <dbReference type="ARBA" id="ARBA00022679"/>
    </source>
</evidence>
<dbReference type="Pfam" id="PF07730">
    <property type="entry name" value="HisKA_3"/>
    <property type="match status" value="1"/>
</dbReference>
<keyword evidence="4 9" id="KW-0418">Kinase</keyword>
<proteinExistence type="predicted"/>
<accession>A0A060BPF3</accession>
<dbReference type="Pfam" id="PF02518">
    <property type="entry name" value="HATPase_c"/>
    <property type="match status" value="1"/>
</dbReference>
<dbReference type="Gene3D" id="3.30.565.10">
    <property type="entry name" value="Histidine kinase-like ATPase, C-terminal domain"/>
    <property type="match status" value="1"/>
</dbReference>
<feature type="transmembrane region" description="Helical" evidence="6">
    <location>
        <begin position="35"/>
        <end position="54"/>
    </location>
</feature>
<dbReference type="SUPFAM" id="SSF55874">
    <property type="entry name" value="ATPase domain of HSP90 chaperone/DNA topoisomerase II/histidine kinase"/>
    <property type="match status" value="1"/>
</dbReference>
<dbReference type="InterPro" id="IPR011712">
    <property type="entry name" value="Sig_transdc_His_kin_sub3_dim/P"/>
</dbReference>
<evidence type="ECO:0000259" key="7">
    <source>
        <dbReference type="Pfam" id="PF02518"/>
    </source>
</evidence>
<dbReference type="InterPro" id="IPR003594">
    <property type="entry name" value="HATPase_dom"/>
</dbReference>
<feature type="transmembrane region" description="Helical" evidence="6">
    <location>
        <begin position="61"/>
        <end position="78"/>
    </location>
</feature>
<evidence type="ECO:0000256" key="2">
    <source>
        <dbReference type="ARBA" id="ARBA00012438"/>
    </source>
</evidence>
<dbReference type="EC" id="2.7.13.3" evidence="2"/>
<protein>
    <recommendedName>
        <fullName evidence="2">histidine kinase</fullName>
        <ecNumber evidence="2">2.7.13.3</ecNumber>
    </recommendedName>
</protein>
<evidence type="ECO:0000313" key="9">
    <source>
        <dbReference type="EMBL" id="AIA80621.1"/>
    </source>
</evidence>
<feature type="transmembrane region" description="Helical" evidence="6">
    <location>
        <begin position="131"/>
        <end position="148"/>
    </location>
</feature>
<feature type="domain" description="Histidine kinase/HSP90-like ATPase" evidence="7">
    <location>
        <begin position="280"/>
        <end position="327"/>
    </location>
</feature>
<dbReference type="Gene3D" id="1.20.5.1930">
    <property type="match status" value="1"/>
</dbReference>
<feature type="domain" description="Signal transduction histidine kinase subgroup 3 dimerisation and phosphoacceptor" evidence="8">
    <location>
        <begin position="177"/>
        <end position="241"/>
    </location>
</feature>
<evidence type="ECO:0000256" key="4">
    <source>
        <dbReference type="ARBA" id="ARBA00022777"/>
    </source>
</evidence>
<keyword evidence="6" id="KW-0812">Transmembrane</keyword>
<sequence>MTMFRTYQKNDFAYFVSLIFLVFPILGVFGGYYPVWTLVLTGLFTIAYLLIVYLKKAYSKWIPFLWFYTLAYIIFMSISFQGGMMWFVFFNVNLLVWRFEDSISSYRFLSFLATLLILTSSSFLLTDDLSTHLMSLAITLFSLGMYYFQNRMRQERKMEEALAEKNRTINILSAENERNRIGRDLHDTLGHTFAMMSLKTELALKQMDKEQYDAARKNLEELNQISRDSMYEVREIINQLKYRTVAEELLELERLFDLSDIILTVDSSLDLDSLSPVIQSTLSMVLRELANNVIKHSQAERCQIRLNRNHGIVLEFEDDGCGFEEVTGQELHSIRERLSLVDGDLEILSQSHPTIIRVHLKEGGKA</sequence>